<reference evidence="2" key="1">
    <citation type="submission" date="2020-02" db="EMBL/GenBank/DDBJ databases">
        <authorList>
            <person name="Meier V. D."/>
        </authorList>
    </citation>
    <scope>NUCLEOTIDE SEQUENCE</scope>
    <source>
        <strain evidence="2">AVDCRST_MAG89</strain>
    </source>
</reference>
<protein>
    <submittedName>
        <fullName evidence="2">Uncharacterized protein</fullName>
    </submittedName>
</protein>
<dbReference type="EMBL" id="CADCTV010000375">
    <property type="protein sequence ID" value="CAA9323142.1"/>
    <property type="molecule type" value="Genomic_DNA"/>
</dbReference>
<accession>A0A6J4L3T0</accession>
<feature type="non-terminal residue" evidence="2">
    <location>
        <position position="57"/>
    </location>
</feature>
<proteinExistence type="predicted"/>
<evidence type="ECO:0000256" key="1">
    <source>
        <dbReference type="SAM" id="MobiDB-lite"/>
    </source>
</evidence>
<name>A0A6J4L3T0_9BACT</name>
<sequence length="57" mass="6529">WRTANFARAGRGRARGSSASCCWPWWPRWRSGCWTSAPTTRRWKASPAAGPRRPRCP</sequence>
<feature type="region of interest" description="Disordered" evidence="1">
    <location>
        <begin position="38"/>
        <end position="57"/>
    </location>
</feature>
<dbReference type="AlphaFoldDB" id="A0A6J4L3T0"/>
<evidence type="ECO:0000313" key="2">
    <source>
        <dbReference type="EMBL" id="CAA9323142.1"/>
    </source>
</evidence>
<feature type="non-terminal residue" evidence="2">
    <location>
        <position position="1"/>
    </location>
</feature>
<gene>
    <name evidence="2" type="ORF">AVDCRST_MAG89-1751</name>
</gene>
<organism evidence="2">
    <name type="scientific">uncultured Gemmatimonadota bacterium</name>
    <dbReference type="NCBI Taxonomy" id="203437"/>
    <lineage>
        <taxon>Bacteria</taxon>
        <taxon>Pseudomonadati</taxon>
        <taxon>Gemmatimonadota</taxon>
        <taxon>environmental samples</taxon>
    </lineage>
</organism>